<keyword evidence="5" id="KW-1185">Reference proteome</keyword>
<dbReference type="Gene3D" id="3.90.76.10">
    <property type="entry name" value="Dipeptide-binding Protein, Domain 1"/>
    <property type="match status" value="1"/>
</dbReference>
<dbReference type="InterPro" id="IPR000914">
    <property type="entry name" value="SBP_5_dom"/>
</dbReference>
<dbReference type="GO" id="GO:1904680">
    <property type="term" value="F:peptide transmembrane transporter activity"/>
    <property type="evidence" value="ECO:0007669"/>
    <property type="project" value="TreeGrafter"/>
</dbReference>
<dbReference type="EMBL" id="JACHMH010000001">
    <property type="protein sequence ID" value="MBB4674038.1"/>
    <property type="molecule type" value="Genomic_DNA"/>
</dbReference>
<evidence type="ECO:0000256" key="1">
    <source>
        <dbReference type="SAM" id="MobiDB-lite"/>
    </source>
</evidence>
<dbReference type="PANTHER" id="PTHR30290">
    <property type="entry name" value="PERIPLASMIC BINDING COMPONENT OF ABC TRANSPORTER"/>
    <property type="match status" value="1"/>
</dbReference>
<accession>A0A7W7C3U7</accession>
<reference evidence="4 5" key="1">
    <citation type="submission" date="2020-08" db="EMBL/GenBank/DDBJ databases">
        <title>Sequencing the genomes of 1000 actinobacteria strains.</title>
        <authorList>
            <person name="Klenk H.-P."/>
        </authorList>
    </citation>
    <scope>NUCLEOTIDE SEQUENCE [LARGE SCALE GENOMIC DNA]</scope>
    <source>
        <strain evidence="4 5">DSM 44230</strain>
    </source>
</reference>
<keyword evidence="2" id="KW-0732">Signal</keyword>
<evidence type="ECO:0000313" key="5">
    <source>
        <dbReference type="Proteomes" id="UP000533598"/>
    </source>
</evidence>
<protein>
    <submittedName>
        <fullName evidence="4">ABC-type transport system substrate-binding protein</fullName>
    </submittedName>
</protein>
<dbReference type="AlphaFoldDB" id="A0A7W7C3U7"/>
<evidence type="ECO:0000313" key="4">
    <source>
        <dbReference type="EMBL" id="MBB4674038.1"/>
    </source>
</evidence>
<feature type="region of interest" description="Disordered" evidence="1">
    <location>
        <begin position="438"/>
        <end position="467"/>
    </location>
</feature>
<sequence>MGSAASRARRFASVLLGVSVLAACTSTPPPPLVTTGAQGGPTKVIDVNEVLVGVDRLARGFNPHALADQSVATTALATLILPSAFRPGPDGVPRPDPAVLNSAQVTKSEPFTVTYSLRKDASWSDGGPIAAEDFDYLWRQMTTQPGTVNPAGYRLISNVISRDSGKTVEVVFSKPYPGWRSLFRNLLPAHLLKDAFGGWNAVLDTSFPASGGRFSIRQLDLVRGEVALERNDRYWGTPATLGRIVLRRTDVPGLTGALRSGNDQLVVLTPDQAAMEQLNALGPVAKLTTVPRGSTVQLLLRPVSPVLADVRMRTALVSVIDRNALIAAGTGNGPAANQRADAQVYGPVQAGYAPTMPADSPAARPDHGRADALLTELGYRRDAAGKWAREGRPLGITIGAPTDREPYASLASLIRRQLADFGIDAKITNSGGDQLFGEMLPSTPPTATSTAPTSSASTPPTSVTGTPSVDAGVVDLAVVPQVVDSDPATVLASGFGCPAVPTDPPANPAGFCDRTLQPVIDSALTGAAPLAQVLPGIETTLWQQVVAVPLFQLADVLATGTEVTGVDPGPPFAGPFTTANTWKRNPPK</sequence>
<comment type="caution">
    <text evidence="4">The sequence shown here is derived from an EMBL/GenBank/DDBJ whole genome shotgun (WGS) entry which is preliminary data.</text>
</comment>
<gene>
    <name evidence="4" type="ORF">HNR67_000156</name>
</gene>
<dbReference type="PANTHER" id="PTHR30290:SF65">
    <property type="entry name" value="MONOACYL PHOSPHATIDYLINOSITOL TETRAMANNOSIDE-BINDING PROTEIN LPQW-RELATED"/>
    <property type="match status" value="1"/>
</dbReference>
<organism evidence="4 5">
    <name type="scientific">Crossiella cryophila</name>
    <dbReference type="NCBI Taxonomy" id="43355"/>
    <lineage>
        <taxon>Bacteria</taxon>
        <taxon>Bacillati</taxon>
        <taxon>Actinomycetota</taxon>
        <taxon>Actinomycetes</taxon>
        <taxon>Pseudonocardiales</taxon>
        <taxon>Pseudonocardiaceae</taxon>
        <taxon>Crossiella</taxon>
    </lineage>
</organism>
<dbReference type="SUPFAM" id="SSF53850">
    <property type="entry name" value="Periplasmic binding protein-like II"/>
    <property type="match status" value="1"/>
</dbReference>
<evidence type="ECO:0000259" key="3">
    <source>
        <dbReference type="Pfam" id="PF00496"/>
    </source>
</evidence>
<dbReference type="GO" id="GO:0015833">
    <property type="term" value="P:peptide transport"/>
    <property type="evidence" value="ECO:0007669"/>
    <property type="project" value="TreeGrafter"/>
</dbReference>
<dbReference type="CDD" id="cd08501">
    <property type="entry name" value="PBP2_Lpqw"/>
    <property type="match status" value="1"/>
</dbReference>
<dbReference type="RefSeq" id="WP_312986178.1">
    <property type="nucleotide sequence ID" value="NZ_BAAAUI010000013.1"/>
</dbReference>
<feature type="chain" id="PRO_5031446963" evidence="2">
    <location>
        <begin position="23"/>
        <end position="588"/>
    </location>
</feature>
<feature type="domain" description="Solute-binding protein family 5" evidence="3">
    <location>
        <begin position="106"/>
        <end position="430"/>
    </location>
</feature>
<name>A0A7W7C3U7_9PSEU</name>
<dbReference type="PROSITE" id="PS51257">
    <property type="entry name" value="PROKAR_LIPOPROTEIN"/>
    <property type="match status" value="1"/>
</dbReference>
<dbReference type="Gene3D" id="3.10.105.10">
    <property type="entry name" value="Dipeptide-binding Protein, Domain 3"/>
    <property type="match status" value="1"/>
</dbReference>
<dbReference type="Proteomes" id="UP000533598">
    <property type="component" value="Unassembled WGS sequence"/>
</dbReference>
<proteinExistence type="predicted"/>
<evidence type="ECO:0000256" key="2">
    <source>
        <dbReference type="SAM" id="SignalP"/>
    </source>
</evidence>
<feature type="compositionally biased region" description="Low complexity" evidence="1">
    <location>
        <begin position="445"/>
        <end position="467"/>
    </location>
</feature>
<dbReference type="InterPro" id="IPR039424">
    <property type="entry name" value="SBP_5"/>
</dbReference>
<feature type="compositionally biased region" description="Polar residues" evidence="1">
    <location>
        <begin position="577"/>
        <end position="588"/>
    </location>
</feature>
<feature type="region of interest" description="Disordered" evidence="1">
    <location>
        <begin position="568"/>
        <end position="588"/>
    </location>
</feature>
<feature type="signal peptide" evidence="2">
    <location>
        <begin position="1"/>
        <end position="22"/>
    </location>
</feature>
<dbReference type="Pfam" id="PF00496">
    <property type="entry name" value="SBP_bac_5"/>
    <property type="match status" value="1"/>
</dbReference>